<evidence type="ECO:0000313" key="2">
    <source>
        <dbReference type="EMBL" id="CDQ46935.1"/>
    </source>
</evidence>
<dbReference type="GO" id="GO:0032259">
    <property type="term" value="P:methylation"/>
    <property type="evidence" value="ECO:0007669"/>
    <property type="project" value="UniProtKB-KW"/>
</dbReference>
<keyword evidence="2" id="KW-0808">Transferase</keyword>
<dbReference type="Pfam" id="PF08241">
    <property type="entry name" value="Methyltransf_11"/>
    <property type="match status" value="1"/>
</dbReference>
<reference evidence="2" key="1">
    <citation type="submission" date="2014-05" db="EMBL/GenBank/DDBJ databases">
        <authorList>
            <person name="Urmite Genomes"/>
        </authorList>
    </citation>
    <scope>NUCLEOTIDE SEQUENCE</scope>
    <source>
        <strain evidence="2">DSM 44074</strain>
    </source>
</reference>
<feature type="domain" description="Methyltransferase type 11" evidence="1">
    <location>
        <begin position="73"/>
        <end position="161"/>
    </location>
</feature>
<dbReference type="AlphaFoldDB" id="A0AAV2WRX3"/>
<dbReference type="CDD" id="cd02440">
    <property type="entry name" value="AdoMet_MTases"/>
    <property type="match status" value="1"/>
</dbReference>
<gene>
    <name evidence="2" type="ORF">BN1047_04849</name>
</gene>
<dbReference type="Proteomes" id="UP000028864">
    <property type="component" value="Unassembled WGS sequence"/>
</dbReference>
<accession>A0AAV2WRX3</accession>
<dbReference type="InterPro" id="IPR029063">
    <property type="entry name" value="SAM-dependent_MTases_sf"/>
</dbReference>
<dbReference type="SUPFAM" id="SSF53335">
    <property type="entry name" value="S-adenosyl-L-methionine-dependent methyltransferases"/>
    <property type="match status" value="1"/>
</dbReference>
<dbReference type="GO" id="GO:0008757">
    <property type="term" value="F:S-adenosylmethionine-dependent methyltransferase activity"/>
    <property type="evidence" value="ECO:0007669"/>
    <property type="project" value="InterPro"/>
</dbReference>
<organism evidence="2 3">
    <name type="scientific">Mycolicibacterium neoaurum</name>
    <name type="common">Mycobacterium neoaurum</name>
    <dbReference type="NCBI Taxonomy" id="1795"/>
    <lineage>
        <taxon>Bacteria</taxon>
        <taxon>Bacillati</taxon>
        <taxon>Actinomycetota</taxon>
        <taxon>Actinomycetes</taxon>
        <taxon>Mycobacteriales</taxon>
        <taxon>Mycobacteriaceae</taxon>
        <taxon>Mycolicibacterium</taxon>
    </lineage>
</organism>
<protein>
    <submittedName>
        <fullName evidence="2">Methyltransferase, UbiE/COQ5 family protein</fullName>
    </submittedName>
</protein>
<name>A0AAV2WRX3_MYCNE</name>
<evidence type="ECO:0000313" key="3">
    <source>
        <dbReference type="Proteomes" id="UP000028864"/>
    </source>
</evidence>
<keyword evidence="2" id="KW-0489">Methyltransferase</keyword>
<proteinExistence type="predicted"/>
<dbReference type="EMBL" id="LK021342">
    <property type="protein sequence ID" value="CDQ46935.1"/>
    <property type="molecule type" value="Genomic_DNA"/>
</dbReference>
<dbReference type="InterPro" id="IPR013216">
    <property type="entry name" value="Methyltransf_11"/>
</dbReference>
<dbReference type="RefSeq" id="WP_081843372.1">
    <property type="nucleotide sequence ID" value="NZ_LK021342.1"/>
</dbReference>
<evidence type="ECO:0000259" key="1">
    <source>
        <dbReference type="Pfam" id="PF08241"/>
    </source>
</evidence>
<reference evidence="2" key="2">
    <citation type="submission" date="2015-09" db="EMBL/GenBank/DDBJ databases">
        <title>Draft genome sequence of Mycobacterium neoaurum DSM 44074.</title>
        <authorList>
            <person name="Croce O."/>
            <person name="Robert C."/>
            <person name="Raoult D."/>
            <person name="Drancourt M."/>
        </authorList>
    </citation>
    <scope>NUCLEOTIDE SEQUENCE</scope>
    <source>
        <strain evidence="2">DSM 44074</strain>
    </source>
</reference>
<sequence length="266" mass="30336">MTNMEPYFSGAQLYGDDFDQEQIDDWFVDEQEGYAELGAAEHGSVDSYFYHSLNQFHGFRHLPPMRYRHALGLGSAYGAEFLPLIDRIEKLTILEPSQQLRSSEIAGLPIEYVDPAASGSMAFPDETFDLVLSLGVLHHVPNVSHVIREIGRVTTPGGVALVREPVISMGDWRTRRPGLTLRERGIPSKILDRAFESARFEILHQSPCIFPTTRILNKYGWGVGNPKGVKLDSLLCRLTDWNRRYHATNRWHKVRPSSRFYVLQKH</sequence>
<dbReference type="Gene3D" id="3.40.50.150">
    <property type="entry name" value="Vaccinia Virus protein VP39"/>
    <property type="match status" value="1"/>
</dbReference>